<keyword evidence="7" id="KW-1185">Reference proteome</keyword>
<comment type="caution">
    <text evidence="6">The sequence shown here is derived from an EMBL/GenBank/DDBJ whole genome shotgun (WGS) entry which is preliminary data.</text>
</comment>
<evidence type="ECO:0000256" key="3">
    <source>
        <dbReference type="ARBA" id="ARBA00023239"/>
    </source>
</evidence>
<proteinExistence type="predicted"/>
<dbReference type="Proteomes" id="UP001596099">
    <property type="component" value="Unassembled WGS sequence"/>
</dbReference>
<dbReference type="InterPro" id="IPR001926">
    <property type="entry name" value="TrpB-like_PALP"/>
</dbReference>
<organism evidence="6 7">
    <name type="scientific">Halomarina salina</name>
    <dbReference type="NCBI Taxonomy" id="1872699"/>
    <lineage>
        <taxon>Archaea</taxon>
        <taxon>Methanobacteriati</taxon>
        <taxon>Methanobacteriota</taxon>
        <taxon>Stenosarchaea group</taxon>
        <taxon>Halobacteria</taxon>
        <taxon>Halobacteriales</taxon>
        <taxon>Natronomonadaceae</taxon>
        <taxon>Halomarina</taxon>
    </lineage>
</organism>
<gene>
    <name evidence="6" type="ORF">ACFPYI_01640</name>
</gene>
<sequence length="390" mass="41125">METTSAFEGLVCPETGERFEATTSHHPDGKPLDATYDYESIQLSREQLDSRPAGPAKYNDLLPFPAEQRAWLGEGATPLVEAPRLAEELGVGRVFIKDEGQNPTGTVKDRGLAMAVAAAAQHDAEDVALATTGDAGQSMAAYAARAGLASHSFVPSRSTFVNKAMINVHGGDMRVVEGRLPDARSAFAETLADESWYSLAAFATPYRHEGAKTLAYEVLEGLDWEVPDAVFYPQEGTDGLVGFHKGAREFRDLGLVDEVPPLYACESSGCAPVTEAFEAGEATHEPWEVPDTVCGGLEDPDPPGGRLVQTALRESDGGAVATDDDDILSSAATVASHEGVEMGVSAAAAASAAWARADEFDEDATLVLVNTSAGSKDADLLRSHLMGQGI</sequence>
<evidence type="ECO:0000313" key="7">
    <source>
        <dbReference type="Proteomes" id="UP001596099"/>
    </source>
</evidence>
<protein>
    <submittedName>
        <fullName evidence="6">Threonine synthase</fullName>
        <ecNumber evidence="6">4.2.3.1</ecNumber>
    </submittedName>
</protein>
<evidence type="ECO:0000256" key="2">
    <source>
        <dbReference type="ARBA" id="ARBA00022898"/>
    </source>
</evidence>
<accession>A0ABD5RI48</accession>
<dbReference type="PANTHER" id="PTHR48078">
    <property type="entry name" value="THREONINE DEHYDRATASE, MITOCHONDRIAL-RELATED"/>
    <property type="match status" value="1"/>
</dbReference>
<dbReference type="EC" id="4.2.3.1" evidence="6"/>
<evidence type="ECO:0000256" key="1">
    <source>
        <dbReference type="ARBA" id="ARBA00001933"/>
    </source>
</evidence>
<name>A0ABD5RI48_9EURY</name>
<evidence type="ECO:0000259" key="5">
    <source>
        <dbReference type="Pfam" id="PF00291"/>
    </source>
</evidence>
<keyword evidence="2" id="KW-0663">Pyridoxal phosphate</keyword>
<keyword evidence="3 6" id="KW-0456">Lyase</keyword>
<dbReference type="Gene3D" id="3.40.50.1100">
    <property type="match status" value="2"/>
</dbReference>
<dbReference type="AlphaFoldDB" id="A0ABD5RI48"/>
<dbReference type="InterPro" id="IPR036052">
    <property type="entry name" value="TrpB-like_PALP_sf"/>
</dbReference>
<dbReference type="RefSeq" id="WP_247418640.1">
    <property type="nucleotide sequence ID" value="NZ_JALLGW010000002.1"/>
</dbReference>
<dbReference type="GO" id="GO:0004795">
    <property type="term" value="F:threonine synthase activity"/>
    <property type="evidence" value="ECO:0007669"/>
    <property type="project" value="UniProtKB-EC"/>
</dbReference>
<evidence type="ECO:0000256" key="4">
    <source>
        <dbReference type="SAM" id="MobiDB-lite"/>
    </source>
</evidence>
<reference evidence="6 7" key="1">
    <citation type="journal article" date="2019" name="Int. J. Syst. Evol. Microbiol.">
        <title>The Global Catalogue of Microorganisms (GCM) 10K type strain sequencing project: providing services to taxonomists for standard genome sequencing and annotation.</title>
        <authorList>
            <consortium name="The Broad Institute Genomics Platform"/>
            <consortium name="The Broad Institute Genome Sequencing Center for Infectious Disease"/>
            <person name="Wu L."/>
            <person name="Ma J."/>
        </authorList>
    </citation>
    <scope>NUCLEOTIDE SEQUENCE [LARGE SCALE GENOMIC DNA]</scope>
    <source>
        <strain evidence="6 7">CGMCC 1.12543</strain>
    </source>
</reference>
<feature type="domain" description="Tryptophan synthase beta chain-like PALP" evidence="5">
    <location>
        <begin position="72"/>
        <end position="371"/>
    </location>
</feature>
<dbReference type="Pfam" id="PF00291">
    <property type="entry name" value="PALP"/>
    <property type="match status" value="1"/>
</dbReference>
<dbReference type="InterPro" id="IPR050147">
    <property type="entry name" value="Ser/Thr_Dehydratase"/>
</dbReference>
<dbReference type="EMBL" id="JBHSQH010000001">
    <property type="protein sequence ID" value="MFC5970022.1"/>
    <property type="molecule type" value="Genomic_DNA"/>
</dbReference>
<feature type="compositionally biased region" description="Basic and acidic residues" evidence="4">
    <location>
        <begin position="15"/>
        <end position="31"/>
    </location>
</feature>
<dbReference type="SUPFAM" id="SSF53686">
    <property type="entry name" value="Tryptophan synthase beta subunit-like PLP-dependent enzymes"/>
    <property type="match status" value="1"/>
</dbReference>
<dbReference type="NCBIfam" id="NF006050">
    <property type="entry name" value="PRK08197.1"/>
    <property type="match status" value="1"/>
</dbReference>
<dbReference type="PANTHER" id="PTHR48078:SF6">
    <property type="entry name" value="L-THREONINE DEHYDRATASE CATABOLIC TDCB"/>
    <property type="match status" value="1"/>
</dbReference>
<comment type="cofactor">
    <cofactor evidence="1">
        <name>pyridoxal 5'-phosphate</name>
        <dbReference type="ChEBI" id="CHEBI:597326"/>
    </cofactor>
</comment>
<evidence type="ECO:0000313" key="6">
    <source>
        <dbReference type="EMBL" id="MFC5970022.1"/>
    </source>
</evidence>
<feature type="region of interest" description="Disordered" evidence="4">
    <location>
        <begin position="1"/>
        <end position="32"/>
    </location>
</feature>